<evidence type="ECO:0000256" key="1">
    <source>
        <dbReference type="SAM" id="MobiDB-lite"/>
    </source>
</evidence>
<dbReference type="AlphaFoldDB" id="A0A9K3D3T9"/>
<feature type="region of interest" description="Disordered" evidence="1">
    <location>
        <begin position="1"/>
        <end position="113"/>
    </location>
</feature>
<protein>
    <submittedName>
        <fullName evidence="2">Uncharacterized protein</fullName>
    </submittedName>
</protein>
<proteinExistence type="predicted"/>
<evidence type="ECO:0000313" key="2">
    <source>
        <dbReference type="EMBL" id="GIQ87501.1"/>
    </source>
</evidence>
<name>A0A9K3D3T9_9EUKA</name>
<reference evidence="2 3" key="1">
    <citation type="journal article" date="2018" name="PLoS ONE">
        <title>The draft genome of Kipferlia bialata reveals reductive genome evolution in fornicate parasites.</title>
        <authorList>
            <person name="Tanifuji G."/>
            <person name="Takabayashi S."/>
            <person name="Kume K."/>
            <person name="Takagi M."/>
            <person name="Nakayama T."/>
            <person name="Kamikawa R."/>
            <person name="Inagaki Y."/>
            <person name="Hashimoto T."/>
        </authorList>
    </citation>
    <scope>NUCLEOTIDE SEQUENCE [LARGE SCALE GENOMIC DNA]</scope>
    <source>
        <strain evidence="2">NY0173</strain>
    </source>
</reference>
<gene>
    <name evidence="2" type="ORF">KIPB_009548</name>
</gene>
<evidence type="ECO:0000313" key="3">
    <source>
        <dbReference type="Proteomes" id="UP000265618"/>
    </source>
</evidence>
<dbReference type="EMBL" id="BDIP01003278">
    <property type="protein sequence ID" value="GIQ87501.1"/>
    <property type="molecule type" value="Genomic_DNA"/>
</dbReference>
<accession>A0A9K3D3T9</accession>
<comment type="caution">
    <text evidence="2">The sequence shown here is derived from an EMBL/GenBank/DDBJ whole genome shotgun (WGS) entry which is preliminary data.</text>
</comment>
<organism evidence="2 3">
    <name type="scientific">Kipferlia bialata</name>
    <dbReference type="NCBI Taxonomy" id="797122"/>
    <lineage>
        <taxon>Eukaryota</taxon>
        <taxon>Metamonada</taxon>
        <taxon>Carpediemonas-like organisms</taxon>
        <taxon>Kipferlia</taxon>
    </lineage>
</organism>
<dbReference type="Proteomes" id="UP000265618">
    <property type="component" value="Unassembled WGS sequence"/>
</dbReference>
<feature type="compositionally biased region" description="Low complexity" evidence="1">
    <location>
        <begin position="49"/>
        <end position="78"/>
    </location>
</feature>
<sequence length="113" mass="12555">MSGRGGERDGRQAMRAVSDRVKIRARPDSREMSRGRDRERERERESEYSSRVVTSRAPPIPASRPSSAYRPSSASSQRGGEGERPKVSFQAKKRLGGGILGARKMAGKRRRGL</sequence>
<keyword evidence="3" id="KW-1185">Reference proteome</keyword>
<feature type="compositionally biased region" description="Basic and acidic residues" evidence="1">
    <location>
        <begin position="1"/>
        <end position="48"/>
    </location>
</feature>